<dbReference type="Pfam" id="PF07647">
    <property type="entry name" value="SAM_2"/>
    <property type="match status" value="1"/>
</dbReference>
<feature type="region of interest" description="Disordered" evidence="1">
    <location>
        <begin position="176"/>
        <end position="231"/>
    </location>
</feature>
<evidence type="ECO:0000259" key="4">
    <source>
        <dbReference type="PROSITE" id="PS50105"/>
    </source>
</evidence>
<sequence length="231" mass="25887">MRSVVLRGLVLVAVVLSVSAAEEAAEPIEPEPVPAEGAAAEEAVPEEPEIVLNCNANELLDKVETWSVDCVAQWLENLGFPDLKTPFMGNKVDGAALAKDLSMAKLEEDYGVSDEDQRKKIYGSLKDVMKKDSYTGNTNYYSQMLMWVLPFGAIYLWLSLKYEKQIARYMKRYRKWQDQRNPKPPPEPKVNADGTSEWISGINADLNGPKVKKEKKLPKEKAPKEKAEKVA</sequence>
<keyword evidence="2" id="KW-1133">Transmembrane helix</keyword>
<dbReference type="SMART" id="SM00454">
    <property type="entry name" value="SAM"/>
    <property type="match status" value="1"/>
</dbReference>
<dbReference type="PROSITE" id="PS50105">
    <property type="entry name" value="SAM_DOMAIN"/>
    <property type="match status" value="1"/>
</dbReference>
<dbReference type="AlphaFoldDB" id="A0A7S0EXF6"/>
<evidence type="ECO:0000313" key="5">
    <source>
        <dbReference type="EMBL" id="CAD8496971.1"/>
    </source>
</evidence>
<accession>A0A7S0EXF6</accession>
<evidence type="ECO:0000256" key="3">
    <source>
        <dbReference type="SAM" id="SignalP"/>
    </source>
</evidence>
<dbReference type="EMBL" id="HBEP01025014">
    <property type="protein sequence ID" value="CAD8496971.1"/>
    <property type="molecule type" value="Transcribed_RNA"/>
</dbReference>
<dbReference type="Gene3D" id="1.10.150.50">
    <property type="entry name" value="Transcription Factor, Ets-1"/>
    <property type="match status" value="1"/>
</dbReference>
<feature type="chain" id="PRO_5031025312" description="SAM domain-containing protein" evidence="3">
    <location>
        <begin position="21"/>
        <end position="231"/>
    </location>
</feature>
<protein>
    <recommendedName>
        <fullName evidence="4">SAM domain-containing protein</fullName>
    </recommendedName>
</protein>
<evidence type="ECO:0000256" key="1">
    <source>
        <dbReference type="SAM" id="MobiDB-lite"/>
    </source>
</evidence>
<dbReference type="InterPro" id="IPR013761">
    <property type="entry name" value="SAM/pointed_sf"/>
</dbReference>
<keyword evidence="2" id="KW-0812">Transmembrane</keyword>
<dbReference type="SUPFAM" id="SSF47769">
    <property type="entry name" value="SAM/Pointed domain"/>
    <property type="match status" value="1"/>
</dbReference>
<keyword evidence="3" id="KW-0732">Signal</keyword>
<keyword evidence="2" id="KW-0472">Membrane</keyword>
<proteinExistence type="predicted"/>
<feature type="transmembrane region" description="Helical" evidence="2">
    <location>
        <begin position="140"/>
        <end position="160"/>
    </location>
</feature>
<name>A0A7S0EXF6_9EUKA</name>
<organism evidence="5">
    <name type="scientific">Phaeocystis antarctica</name>
    <dbReference type="NCBI Taxonomy" id="33657"/>
    <lineage>
        <taxon>Eukaryota</taxon>
        <taxon>Haptista</taxon>
        <taxon>Haptophyta</taxon>
        <taxon>Prymnesiophyceae</taxon>
        <taxon>Phaeocystales</taxon>
        <taxon>Phaeocystaceae</taxon>
        <taxon>Phaeocystis</taxon>
    </lineage>
</organism>
<dbReference type="CDD" id="cd09487">
    <property type="entry name" value="SAM_superfamily"/>
    <property type="match status" value="1"/>
</dbReference>
<feature type="domain" description="SAM" evidence="4">
    <location>
        <begin position="66"/>
        <end position="131"/>
    </location>
</feature>
<feature type="compositionally biased region" description="Basic and acidic residues" evidence="1">
    <location>
        <begin position="217"/>
        <end position="231"/>
    </location>
</feature>
<reference evidence="5" key="1">
    <citation type="submission" date="2021-01" db="EMBL/GenBank/DDBJ databases">
        <authorList>
            <person name="Corre E."/>
            <person name="Pelletier E."/>
            <person name="Niang G."/>
            <person name="Scheremetjew M."/>
            <person name="Finn R."/>
            <person name="Kale V."/>
            <person name="Holt S."/>
            <person name="Cochrane G."/>
            <person name="Meng A."/>
            <person name="Brown T."/>
            <person name="Cohen L."/>
        </authorList>
    </citation>
    <scope>NUCLEOTIDE SEQUENCE</scope>
    <source>
        <strain evidence="5">CCMP1374</strain>
    </source>
</reference>
<gene>
    <name evidence="5" type="ORF">PANT1444_LOCUS14193</name>
</gene>
<evidence type="ECO:0000256" key="2">
    <source>
        <dbReference type="SAM" id="Phobius"/>
    </source>
</evidence>
<dbReference type="InterPro" id="IPR001660">
    <property type="entry name" value="SAM"/>
</dbReference>
<feature type="signal peptide" evidence="3">
    <location>
        <begin position="1"/>
        <end position="20"/>
    </location>
</feature>